<accession>A0A6P1Z9E2</accession>
<reference evidence="1 2" key="1">
    <citation type="submission" date="2018-06" db="EMBL/GenBank/DDBJ databases">
        <title>Complete genome of Desulfovibrio marinus P48SEP.</title>
        <authorList>
            <person name="Crispim J.S."/>
            <person name="Vidigal P.M.P."/>
            <person name="Silva L.C.F."/>
            <person name="Araujo L.C."/>
            <person name="Laguardia C.N."/>
            <person name="Dias R.S."/>
            <person name="Sousa M.P."/>
            <person name="Paula S.O."/>
            <person name="Silva C."/>
        </authorList>
    </citation>
    <scope>NUCLEOTIDE SEQUENCE [LARGE SCALE GENOMIC DNA]</scope>
    <source>
        <strain evidence="1 2">P48SEP</strain>
    </source>
</reference>
<dbReference type="EMBL" id="QMIF01000132">
    <property type="protein sequence ID" value="TVM28192.1"/>
    <property type="molecule type" value="Genomic_DNA"/>
</dbReference>
<evidence type="ECO:0000313" key="1">
    <source>
        <dbReference type="EMBL" id="TVM28192.1"/>
    </source>
</evidence>
<feature type="non-terminal residue" evidence="1">
    <location>
        <position position="100"/>
    </location>
</feature>
<sequence length="100" mass="11110">MSRPGRLCAGPCPPLHEKQISDRHWHADRRGDETFPVTLDEELGILLNPIRKYLGSLCAGPGAGCAVSLAWILVGQTEERLEQFATAMRERYGTITLEFS</sequence>
<protein>
    <submittedName>
        <fullName evidence="1">Uncharacterized protein</fullName>
    </submittedName>
</protein>
<dbReference type="AlphaFoldDB" id="A0A6P1Z9E2"/>
<proteinExistence type="predicted"/>
<evidence type="ECO:0000313" key="2">
    <source>
        <dbReference type="Proteomes" id="UP000434052"/>
    </source>
</evidence>
<name>A0A6P1Z9E2_9BACT</name>
<gene>
    <name evidence="1" type="ORF">DQK91_22385</name>
</gene>
<dbReference type="Proteomes" id="UP000434052">
    <property type="component" value="Unassembled WGS sequence"/>
</dbReference>
<comment type="caution">
    <text evidence="1">The sequence shown here is derived from an EMBL/GenBank/DDBJ whole genome shotgun (WGS) entry which is preliminary data.</text>
</comment>
<organism evidence="1 2">
    <name type="scientific">Oceanidesulfovibrio marinus</name>
    <dbReference type="NCBI Taxonomy" id="370038"/>
    <lineage>
        <taxon>Bacteria</taxon>
        <taxon>Pseudomonadati</taxon>
        <taxon>Thermodesulfobacteriota</taxon>
        <taxon>Desulfovibrionia</taxon>
        <taxon>Desulfovibrionales</taxon>
        <taxon>Desulfovibrionaceae</taxon>
        <taxon>Oceanidesulfovibrio</taxon>
    </lineage>
</organism>